<reference evidence="1 2" key="1">
    <citation type="submission" date="2015-05" db="EMBL/GenBank/DDBJ databases">
        <title>Draft genome sequence of the bacterium Gordonia jacobaea a new member of the Gordonia genus.</title>
        <authorList>
            <person name="Jimenez-Galisteo G."/>
            <person name="Dominguez A."/>
            <person name="Munoz E."/>
            <person name="Vinas M."/>
        </authorList>
    </citation>
    <scope>NUCLEOTIDE SEQUENCE [LARGE SCALE GENOMIC DNA]</scope>
    <source>
        <strain evidence="2">mv1</strain>
    </source>
</reference>
<evidence type="ECO:0000313" key="1">
    <source>
        <dbReference type="EMBL" id="KNA92420.1"/>
    </source>
</evidence>
<dbReference type="EMBL" id="LDTZ01000014">
    <property type="protein sequence ID" value="KNA92420.1"/>
    <property type="molecule type" value="Genomic_DNA"/>
</dbReference>
<dbReference type="InterPro" id="IPR019639">
    <property type="entry name" value="DUF2505"/>
</dbReference>
<accession>A0ABR5IFT4</accession>
<gene>
    <name evidence="1" type="ORF">ABW18_03525</name>
</gene>
<name>A0ABR5IFT4_9ACTN</name>
<organism evidence="1 2">
    <name type="scientific">Gordonia jacobaea</name>
    <dbReference type="NCBI Taxonomy" id="122202"/>
    <lineage>
        <taxon>Bacteria</taxon>
        <taxon>Bacillati</taxon>
        <taxon>Actinomycetota</taxon>
        <taxon>Actinomycetes</taxon>
        <taxon>Mycobacteriales</taxon>
        <taxon>Gordoniaceae</taxon>
        <taxon>Gordonia</taxon>
    </lineage>
</organism>
<protein>
    <recommendedName>
        <fullName evidence="3">DUF2505 domain-containing protein</fullName>
    </recommendedName>
</protein>
<comment type="caution">
    <text evidence="1">The sequence shown here is derived from an EMBL/GenBank/DDBJ whole genome shotgun (WGS) entry which is preliminary data.</text>
</comment>
<evidence type="ECO:0008006" key="3">
    <source>
        <dbReference type="Google" id="ProtNLM"/>
    </source>
</evidence>
<evidence type="ECO:0000313" key="2">
    <source>
        <dbReference type="Proteomes" id="UP000037247"/>
    </source>
</evidence>
<proteinExistence type="predicted"/>
<sequence>MASTLNHTVTYTFSTARYWEIITNEQYWRDLLQIINSSHGVLESFSLDGDTVTVEMKQGIPEDKLPSMITKVRPGDLEIPRRNVFTRNGETISGTMTASVTGAPATVEATVSVTGDPASMQYSGSATVSIPFVGSKIEKAVIDELTKLLDAEHDETVTWEQSNH</sequence>
<dbReference type="Proteomes" id="UP000037247">
    <property type="component" value="Unassembled WGS sequence"/>
</dbReference>
<keyword evidence="2" id="KW-1185">Reference proteome</keyword>
<dbReference type="RefSeq" id="WP_049697646.1">
    <property type="nucleotide sequence ID" value="NZ_JAQDQF010000002.1"/>
</dbReference>
<dbReference type="Pfam" id="PF10698">
    <property type="entry name" value="DUF2505"/>
    <property type="match status" value="1"/>
</dbReference>